<keyword evidence="2" id="KW-0812">Transmembrane</keyword>
<dbReference type="EMBL" id="KN838731">
    <property type="protein sequence ID" value="KIJ96151.1"/>
    <property type="molecule type" value="Genomic_DNA"/>
</dbReference>
<evidence type="ECO:0000313" key="4">
    <source>
        <dbReference type="EMBL" id="KIJ96151.1"/>
    </source>
</evidence>
<evidence type="ECO:0000256" key="2">
    <source>
        <dbReference type="SAM" id="Phobius"/>
    </source>
</evidence>
<keyword evidence="2" id="KW-1133">Transmembrane helix</keyword>
<accession>A0A0C9XEN2</accession>
<feature type="region of interest" description="Disordered" evidence="1">
    <location>
        <begin position="269"/>
        <end position="310"/>
    </location>
</feature>
<reference evidence="4 5" key="1">
    <citation type="submission" date="2014-04" db="EMBL/GenBank/DDBJ databases">
        <authorList>
            <consortium name="DOE Joint Genome Institute"/>
            <person name="Kuo A."/>
            <person name="Kohler A."/>
            <person name="Nagy L.G."/>
            <person name="Floudas D."/>
            <person name="Copeland A."/>
            <person name="Barry K.W."/>
            <person name="Cichocki N."/>
            <person name="Veneault-Fourrey C."/>
            <person name="LaButti K."/>
            <person name="Lindquist E.A."/>
            <person name="Lipzen A."/>
            <person name="Lundell T."/>
            <person name="Morin E."/>
            <person name="Murat C."/>
            <person name="Sun H."/>
            <person name="Tunlid A."/>
            <person name="Henrissat B."/>
            <person name="Grigoriev I.V."/>
            <person name="Hibbett D.S."/>
            <person name="Martin F."/>
            <person name="Nordberg H.P."/>
            <person name="Cantor M.N."/>
            <person name="Hua S.X."/>
        </authorList>
    </citation>
    <scope>NUCLEOTIDE SEQUENCE [LARGE SCALE GENOMIC DNA]</scope>
    <source>
        <strain evidence="4 5">LaAM-08-1</strain>
    </source>
</reference>
<gene>
    <name evidence="4" type="ORF">K443DRAFT_682486</name>
</gene>
<reference evidence="5" key="2">
    <citation type="submission" date="2015-01" db="EMBL/GenBank/DDBJ databases">
        <title>Evolutionary Origins and Diversification of the Mycorrhizal Mutualists.</title>
        <authorList>
            <consortium name="DOE Joint Genome Institute"/>
            <consortium name="Mycorrhizal Genomics Consortium"/>
            <person name="Kohler A."/>
            <person name="Kuo A."/>
            <person name="Nagy L.G."/>
            <person name="Floudas D."/>
            <person name="Copeland A."/>
            <person name="Barry K.W."/>
            <person name="Cichocki N."/>
            <person name="Veneault-Fourrey C."/>
            <person name="LaButti K."/>
            <person name="Lindquist E.A."/>
            <person name="Lipzen A."/>
            <person name="Lundell T."/>
            <person name="Morin E."/>
            <person name="Murat C."/>
            <person name="Riley R."/>
            <person name="Ohm R."/>
            <person name="Sun H."/>
            <person name="Tunlid A."/>
            <person name="Henrissat B."/>
            <person name="Grigoriev I.V."/>
            <person name="Hibbett D.S."/>
            <person name="Martin F."/>
        </authorList>
    </citation>
    <scope>NUCLEOTIDE SEQUENCE [LARGE SCALE GENOMIC DNA]</scope>
    <source>
        <strain evidence="5">LaAM-08-1</strain>
    </source>
</reference>
<organism evidence="4 5">
    <name type="scientific">Laccaria amethystina LaAM-08-1</name>
    <dbReference type="NCBI Taxonomy" id="1095629"/>
    <lineage>
        <taxon>Eukaryota</taxon>
        <taxon>Fungi</taxon>
        <taxon>Dikarya</taxon>
        <taxon>Basidiomycota</taxon>
        <taxon>Agaricomycotina</taxon>
        <taxon>Agaricomycetes</taxon>
        <taxon>Agaricomycetidae</taxon>
        <taxon>Agaricales</taxon>
        <taxon>Agaricineae</taxon>
        <taxon>Hydnangiaceae</taxon>
        <taxon>Laccaria</taxon>
    </lineage>
</organism>
<feature type="signal peptide" evidence="3">
    <location>
        <begin position="1"/>
        <end position="29"/>
    </location>
</feature>
<feature type="transmembrane region" description="Helical" evidence="2">
    <location>
        <begin position="208"/>
        <end position="232"/>
    </location>
</feature>
<feature type="chain" id="PRO_5002205827" evidence="3">
    <location>
        <begin position="30"/>
        <end position="385"/>
    </location>
</feature>
<dbReference type="Proteomes" id="UP000054477">
    <property type="component" value="Unassembled WGS sequence"/>
</dbReference>
<dbReference type="Gene3D" id="1.20.5.510">
    <property type="entry name" value="Single helix bin"/>
    <property type="match status" value="1"/>
</dbReference>
<keyword evidence="5" id="KW-1185">Reference proteome</keyword>
<sequence length="385" mass="41901">MVQAARVLRRSLVALIISLINCNHHTASAILVNRTIDDQFGDSITGTYPTYSPAEDWRPGANCSDCSVRPDVTKAFDGTWHDSTYYPGDAPRTVTVTFSGNAVYAFFITPPVLNATVTTATYLNFTLDNDLSGSFNFVPYGSDTYTYNHSVFSKTNLSTSQHTLVMSTGGSQQGLLLFDYVIYTVDTDNTTTSSQSSGGSSKTKSPNIGAIVGGVVGGVALLAALAVLTFLYRRKTAKRLSVVDPPTQEYREEGQPPADLVIPYAVDDSDVQPTTYSNSKSSRPSQYSTIFPAPSSNPPTSPSHTALSHSTKAIAEARQGDINRRMEAVEQQIRTQQSGNGEEEDWRTTAEHLRAEIGRLEVALRSQWAQGMSDQPPPEYLERLS</sequence>
<evidence type="ECO:0000256" key="1">
    <source>
        <dbReference type="SAM" id="MobiDB-lite"/>
    </source>
</evidence>
<dbReference type="HOGENOM" id="CLU_033259_0_0_1"/>
<dbReference type="OrthoDB" id="2758521at2759"/>
<proteinExistence type="predicted"/>
<keyword evidence="2" id="KW-0472">Membrane</keyword>
<evidence type="ECO:0000256" key="3">
    <source>
        <dbReference type="SAM" id="SignalP"/>
    </source>
</evidence>
<dbReference type="AlphaFoldDB" id="A0A0C9XEN2"/>
<feature type="compositionally biased region" description="Polar residues" evidence="1">
    <location>
        <begin position="271"/>
        <end position="289"/>
    </location>
</feature>
<evidence type="ECO:0000313" key="5">
    <source>
        <dbReference type="Proteomes" id="UP000054477"/>
    </source>
</evidence>
<keyword evidence="3" id="KW-0732">Signal</keyword>
<name>A0A0C9XEN2_9AGAR</name>
<protein>
    <submittedName>
        <fullName evidence="4">Uncharacterized protein</fullName>
    </submittedName>
</protein>